<dbReference type="AlphaFoldDB" id="T1B2B8"/>
<reference evidence="2" key="2">
    <citation type="journal article" date="2014" name="ISME J.">
        <title>Microbial stratification in low pH oxic and suboxic macroscopic growths along an acid mine drainage.</title>
        <authorList>
            <person name="Mendez-Garcia C."/>
            <person name="Mesa V."/>
            <person name="Sprenger R.R."/>
            <person name="Richter M."/>
            <person name="Diez M.S."/>
            <person name="Solano J."/>
            <person name="Bargiela R."/>
            <person name="Golyshina O.V."/>
            <person name="Manteca A."/>
            <person name="Ramos J.L."/>
            <person name="Gallego J.R."/>
            <person name="Llorente I."/>
            <person name="Martins Dos Santos V.A."/>
            <person name="Jensen O.N."/>
            <person name="Pelaez A.I."/>
            <person name="Sanchez J."/>
            <person name="Ferrer M."/>
        </authorList>
    </citation>
    <scope>NUCLEOTIDE SEQUENCE</scope>
</reference>
<feature type="non-terminal residue" evidence="2">
    <location>
        <position position="166"/>
    </location>
</feature>
<organism evidence="2">
    <name type="scientific">mine drainage metagenome</name>
    <dbReference type="NCBI Taxonomy" id="410659"/>
    <lineage>
        <taxon>unclassified sequences</taxon>
        <taxon>metagenomes</taxon>
        <taxon>ecological metagenomes</taxon>
    </lineage>
</organism>
<dbReference type="Pfam" id="PF13358">
    <property type="entry name" value="DDE_3"/>
    <property type="match status" value="1"/>
</dbReference>
<dbReference type="InterPro" id="IPR047655">
    <property type="entry name" value="Transpos_IS630-like"/>
</dbReference>
<dbReference type="InterPro" id="IPR038717">
    <property type="entry name" value="Tc1-like_DDE_dom"/>
</dbReference>
<sequence>PQKPVRRALERDPQAVAHWLQVEYPAIRVRAKRARAEIYWGDEMGVRSDQAAGRSFSPRGETPVIPGTGQRFGCNQISALTNRGRLLFMVFKRRFTTRVFLEFLKRLERQARRPVYLIVDGHPVHHARAVQTWLQQPGRQIHVFFLPGYSPELNPDELLNHDVKSH</sequence>
<accession>T1B2B8</accession>
<evidence type="ECO:0000313" key="2">
    <source>
        <dbReference type="EMBL" id="EQD63997.1"/>
    </source>
</evidence>
<dbReference type="EMBL" id="AUZY01004285">
    <property type="protein sequence ID" value="EQD63997.1"/>
    <property type="molecule type" value="Genomic_DNA"/>
</dbReference>
<gene>
    <name evidence="2" type="ORF">B1B_06756</name>
</gene>
<proteinExistence type="predicted"/>
<evidence type="ECO:0000259" key="1">
    <source>
        <dbReference type="Pfam" id="PF13358"/>
    </source>
</evidence>
<protein>
    <submittedName>
        <fullName evidence="2">ISXoo2 transposase</fullName>
    </submittedName>
</protein>
<feature type="non-terminal residue" evidence="2">
    <location>
        <position position="1"/>
    </location>
</feature>
<dbReference type="Gene3D" id="3.30.420.10">
    <property type="entry name" value="Ribonuclease H-like superfamily/Ribonuclease H"/>
    <property type="match status" value="1"/>
</dbReference>
<feature type="domain" description="Tc1-like transposase DDE" evidence="1">
    <location>
        <begin position="38"/>
        <end position="166"/>
    </location>
</feature>
<dbReference type="NCBIfam" id="NF033545">
    <property type="entry name" value="transpos_IS630"/>
    <property type="match status" value="1"/>
</dbReference>
<name>T1B2B8_9ZZZZ</name>
<reference evidence="2" key="1">
    <citation type="submission" date="2013-08" db="EMBL/GenBank/DDBJ databases">
        <authorList>
            <person name="Mendez C."/>
            <person name="Richter M."/>
            <person name="Ferrer M."/>
            <person name="Sanchez J."/>
        </authorList>
    </citation>
    <scope>NUCLEOTIDE SEQUENCE</scope>
</reference>
<comment type="caution">
    <text evidence="2">The sequence shown here is derived from an EMBL/GenBank/DDBJ whole genome shotgun (WGS) entry which is preliminary data.</text>
</comment>
<dbReference type="GO" id="GO:0003676">
    <property type="term" value="F:nucleic acid binding"/>
    <property type="evidence" value="ECO:0007669"/>
    <property type="project" value="InterPro"/>
</dbReference>
<dbReference type="InterPro" id="IPR036397">
    <property type="entry name" value="RNaseH_sf"/>
</dbReference>